<proteinExistence type="predicted"/>
<comment type="subcellular location">
    <subcellularLocation>
        <location evidence="1">Cell membrane</location>
        <topology evidence="1">Multi-pass membrane protein</topology>
    </subcellularLocation>
</comment>
<keyword evidence="7" id="KW-0675">Receptor</keyword>
<evidence type="ECO:0000256" key="1">
    <source>
        <dbReference type="ARBA" id="ARBA00004651"/>
    </source>
</evidence>
<dbReference type="GO" id="GO:0071939">
    <property type="term" value="P:vitamin A import into cell"/>
    <property type="evidence" value="ECO:0007669"/>
    <property type="project" value="TreeGrafter"/>
</dbReference>
<dbReference type="PANTHER" id="PTHR21444">
    <property type="entry name" value="COILED-COIL DOMAIN-CONTAINING PROTEIN 180"/>
    <property type="match status" value="1"/>
</dbReference>
<sequence length="669" mass="76943">MASRGNRSSGDGNAGAPTTLHPLLHSWFTEDDTESDYLDYGTDDDNGTCHSLIDMNLFLHYSLIPSVLIILVLSFLERRSKRKKIDNELLHLDGRFGFVIPLDLIGNFNNRWTFGFAFGAMAYTIMSLEEYLPHGLPGWAKAIGLLVGAFEVGLSYYPIFACLTTDSQMVGSVIGFLYTLIWFTVTVVDITTCPDGYILGYLEKVIFEWPSLLCLVFLVGRFFHMFIKCIRIHLGADIQNDEKCFLQKHQAEHVKRLFQKPTLERKNWFQRKIYTWDPCFRFPSRMIGTTVLSLLCLYIFISLEYSIHRALSYLLNSLETMLELLGPSYNHTVYSVHEFSEAFTIVWFFTTFLSCVVTVSYILHILVCYRKHIRKLWVGDKSFLPKQFQNPLSSQCVAAIARYSGWQVAYILWGYWIMHVIQILLGMVFVCLFVFPIKHGKAAELLKGLGFSILTFAIAFSLSKLQYLMASRFFLQKKIIPEDKQKPLALNNRKAFHNFNYFLFFYNGVVGLTSCLLRLFSSLILGSWLIGRIDRSILQRGYESFDSGFKTWIGMIYVDHFHTNPVLVSFCSILLTMSAEKRLKEMPISSAFRDSGGPRTSSVKSRTRWLLYYTLLNNPRLILYRKKKQMDDAESSNTVLKTRLLQATVLEVGNRDLHQSPKDTNGVDI</sequence>
<feature type="transmembrane region" description="Helical" evidence="8">
    <location>
        <begin position="503"/>
        <end position="531"/>
    </location>
</feature>
<dbReference type="GO" id="GO:0005886">
    <property type="term" value="C:plasma membrane"/>
    <property type="evidence" value="ECO:0007669"/>
    <property type="project" value="UniProtKB-SubCell"/>
</dbReference>
<organism evidence="9 10">
    <name type="scientific">Engystomops pustulosus</name>
    <name type="common">Tungara frog</name>
    <name type="synonym">Physalaemus pustulosus</name>
    <dbReference type="NCBI Taxonomy" id="76066"/>
    <lineage>
        <taxon>Eukaryota</taxon>
        <taxon>Metazoa</taxon>
        <taxon>Chordata</taxon>
        <taxon>Craniata</taxon>
        <taxon>Vertebrata</taxon>
        <taxon>Euteleostomi</taxon>
        <taxon>Amphibia</taxon>
        <taxon>Batrachia</taxon>
        <taxon>Anura</taxon>
        <taxon>Neobatrachia</taxon>
        <taxon>Hyloidea</taxon>
        <taxon>Leptodactylidae</taxon>
        <taxon>Leiuperinae</taxon>
        <taxon>Engystomops</taxon>
    </lineage>
</organism>
<evidence type="ECO:0000256" key="7">
    <source>
        <dbReference type="ARBA" id="ARBA00023170"/>
    </source>
</evidence>
<dbReference type="AlphaFoldDB" id="A0AAV7DD92"/>
<keyword evidence="3" id="KW-1003">Cell membrane</keyword>
<feature type="transmembrane region" description="Helical" evidence="8">
    <location>
        <begin position="286"/>
        <end position="307"/>
    </location>
</feature>
<dbReference type="GO" id="GO:0034632">
    <property type="term" value="F:retinol transmembrane transporter activity"/>
    <property type="evidence" value="ECO:0007669"/>
    <property type="project" value="InterPro"/>
</dbReference>
<dbReference type="PANTHER" id="PTHR21444:SF17">
    <property type="entry name" value="STIMULATED BY RETINOIC ACID GENE 6 PROTEIN-LIKE"/>
    <property type="match status" value="1"/>
</dbReference>
<evidence type="ECO:0000313" key="9">
    <source>
        <dbReference type="EMBL" id="KAG8595211.1"/>
    </source>
</evidence>
<evidence type="ECO:0000256" key="6">
    <source>
        <dbReference type="ARBA" id="ARBA00023136"/>
    </source>
</evidence>
<keyword evidence="5 8" id="KW-1133">Transmembrane helix</keyword>
<feature type="transmembrane region" description="Helical" evidence="8">
    <location>
        <begin position="205"/>
        <end position="223"/>
    </location>
</feature>
<dbReference type="InterPro" id="IPR026612">
    <property type="entry name" value="STRA6-like"/>
</dbReference>
<keyword evidence="2" id="KW-0813">Transport</keyword>
<keyword evidence="6 8" id="KW-0472">Membrane</keyword>
<evidence type="ECO:0000256" key="8">
    <source>
        <dbReference type="SAM" id="Phobius"/>
    </source>
</evidence>
<name>A0AAV7DD92_ENGPU</name>
<evidence type="ECO:0000256" key="3">
    <source>
        <dbReference type="ARBA" id="ARBA00022475"/>
    </source>
</evidence>
<feature type="transmembrane region" description="Helical" evidence="8">
    <location>
        <begin position="412"/>
        <end position="437"/>
    </location>
</feature>
<keyword evidence="10" id="KW-1185">Reference proteome</keyword>
<evidence type="ECO:0000256" key="5">
    <source>
        <dbReference type="ARBA" id="ARBA00022989"/>
    </source>
</evidence>
<accession>A0AAV7DD92</accession>
<gene>
    <name evidence="9" type="ORF">GDO81_001448</name>
</gene>
<evidence type="ECO:0008006" key="11">
    <source>
        <dbReference type="Google" id="ProtNLM"/>
    </source>
</evidence>
<dbReference type="Proteomes" id="UP000824782">
    <property type="component" value="Unassembled WGS sequence"/>
</dbReference>
<evidence type="ECO:0000313" key="10">
    <source>
        <dbReference type="Proteomes" id="UP000824782"/>
    </source>
</evidence>
<dbReference type="Pfam" id="PF14752">
    <property type="entry name" value="RBP_receptor"/>
    <property type="match status" value="1"/>
</dbReference>
<feature type="transmembrane region" description="Helical" evidence="8">
    <location>
        <begin position="449"/>
        <end position="470"/>
    </location>
</feature>
<reference evidence="9" key="1">
    <citation type="thesis" date="2020" institute="ProQuest LLC" country="789 East Eisenhower Parkway, Ann Arbor, MI, USA">
        <title>Comparative Genomics and Chromosome Evolution.</title>
        <authorList>
            <person name="Mudd A.B."/>
        </authorList>
    </citation>
    <scope>NUCLEOTIDE SEQUENCE</scope>
    <source>
        <strain evidence="9">237g6f4</strain>
        <tissue evidence="9">Blood</tissue>
    </source>
</reference>
<protein>
    <recommendedName>
        <fullName evidence="11">Stimulated by retinoic acid gene 6 protein-like</fullName>
    </recommendedName>
</protein>
<comment type="caution">
    <text evidence="9">The sequence shown here is derived from an EMBL/GenBank/DDBJ whole genome shotgun (WGS) entry which is preliminary data.</text>
</comment>
<feature type="transmembrane region" description="Helical" evidence="8">
    <location>
        <begin position="138"/>
        <end position="157"/>
    </location>
</feature>
<feature type="transmembrane region" description="Helical" evidence="8">
    <location>
        <begin position="345"/>
        <end position="367"/>
    </location>
</feature>
<dbReference type="EMBL" id="WNYA01000001">
    <property type="protein sequence ID" value="KAG8595211.1"/>
    <property type="molecule type" value="Genomic_DNA"/>
</dbReference>
<evidence type="ECO:0000256" key="2">
    <source>
        <dbReference type="ARBA" id="ARBA00022448"/>
    </source>
</evidence>
<dbReference type="GO" id="GO:0038023">
    <property type="term" value="F:signaling receptor activity"/>
    <property type="evidence" value="ECO:0007669"/>
    <property type="project" value="InterPro"/>
</dbReference>
<feature type="transmembrane region" description="Helical" evidence="8">
    <location>
        <begin position="58"/>
        <end position="76"/>
    </location>
</feature>
<keyword evidence="4 8" id="KW-0812">Transmembrane</keyword>
<evidence type="ECO:0000256" key="4">
    <source>
        <dbReference type="ARBA" id="ARBA00022692"/>
    </source>
</evidence>
<feature type="transmembrane region" description="Helical" evidence="8">
    <location>
        <begin position="169"/>
        <end position="185"/>
    </location>
</feature>
<feature type="transmembrane region" description="Helical" evidence="8">
    <location>
        <begin position="112"/>
        <end position="132"/>
    </location>
</feature>